<sequence>MESTLPYPAAFTDADGYITSLLEFTSTELFRQLVGGVHILDFFTSSPILYESILPVEWREYFDTKTIDDVLELLLQTDLSNTRPDGVPDSLYEFARNVQRHELRRGFEQRSNLEDDPEGKHVLHRRRKLALGMTNKKLHEVEHFARYVSTLVRSMAKDPSRSGDSITHLVDFGSGQSYLSRILASPPHNLDLVAVESKASNIEAGKALDARAGLAAKSQGKTLKETLDSATQTDEQKKGSITYVQHMIKDESMKEVLDALDTSKEQNADPSTRQPGLMIISLHSCGNLIHHALNALLGNDEVKAVAVVGCCYNLMTERGGPTYKPPYQKYAPAPHITIDSSCLNYHFPLSTRLSSQNTTLDITARMMACQAPRNWTAENSADFFRRHFYRALLQRIFYDNNILRATEPLIVGSLRKGSYTGFYEYVNAAIKKILGASTGPDACTGVGEGVKDRIRKSGLDAISKETVAGYMVKYADGLKQLSVMWALMAFCAGCVESLIVVDRWCYLMESGKCRIVKVESAFDYAVSPRNLVVVGLK</sequence>
<name>A0AAV9V613_9PEZI</name>
<evidence type="ECO:0000259" key="1">
    <source>
        <dbReference type="Pfam" id="PF13679"/>
    </source>
</evidence>
<dbReference type="InterPro" id="IPR052220">
    <property type="entry name" value="METTL25"/>
</dbReference>
<evidence type="ECO:0000313" key="3">
    <source>
        <dbReference type="Proteomes" id="UP001375240"/>
    </source>
</evidence>
<reference evidence="2 3" key="1">
    <citation type="submission" date="2019-10" db="EMBL/GenBank/DDBJ databases">
        <authorList>
            <person name="Palmer J.M."/>
        </authorList>
    </citation>
    <scope>NUCLEOTIDE SEQUENCE [LARGE SCALE GENOMIC DNA]</scope>
    <source>
        <strain evidence="2 3">TWF696</strain>
    </source>
</reference>
<dbReference type="AlphaFoldDB" id="A0AAV9V613"/>
<feature type="domain" description="Methyltransferase" evidence="1">
    <location>
        <begin position="136"/>
        <end position="317"/>
    </location>
</feature>
<proteinExistence type="predicted"/>
<comment type="caution">
    <text evidence="2">The sequence shown here is derived from an EMBL/GenBank/DDBJ whole genome shotgun (WGS) entry which is preliminary data.</text>
</comment>
<gene>
    <name evidence="2" type="ORF">TWF696_003852</name>
</gene>
<keyword evidence="3" id="KW-1185">Reference proteome</keyword>
<accession>A0AAV9V613</accession>
<evidence type="ECO:0000313" key="2">
    <source>
        <dbReference type="EMBL" id="KAK6354713.1"/>
    </source>
</evidence>
<dbReference type="Pfam" id="PF13679">
    <property type="entry name" value="Methyltransf_32"/>
    <property type="match status" value="1"/>
</dbReference>
<dbReference type="Proteomes" id="UP001375240">
    <property type="component" value="Unassembled WGS sequence"/>
</dbReference>
<protein>
    <recommendedName>
        <fullName evidence="1">Methyltransferase domain-containing protein</fullName>
    </recommendedName>
</protein>
<dbReference type="PANTHER" id="PTHR12496:SF0">
    <property type="entry name" value="METHYLTRANSFERASE DOMAIN-CONTAINING PROTEIN"/>
    <property type="match status" value="1"/>
</dbReference>
<organism evidence="2 3">
    <name type="scientific">Orbilia brochopaga</name>
    <dbReference type="NCBI Taxonomy" id="3140254"/>
    <lineage>
        <taxon>Eukaryota</taxon>
        <taxon>Fungi</taxon>
        <taxon>Dikarya</taxon>
        <taxon>Ascomycota</taxon>
        <taxon>Pezizomycotina</taxon>
        <taxon>Orbiliomycetes</taxon>
        <taxon>Orbiliales</taxon>
        <taxon>Orbiliaceae</taxon>
        <taxon>Orbilia</taxon>
    </lineage>
</organism>
<dbReference type="PANTHER" id="PTHR12496">
    <property type="entry name" value="CGI-41 METHYLTRANSFERASE"/>
    <property type="match status" value="1"/>
</dbReference>
<dbReference type="EMBL" id="JAVHNQ010000002">
    <property type="protein sequence ID" value="KAK6354713.1"/>
    <property type="molecule type" value="Genomic_DNA"/>
</dbReference>
<dbReference type="InterPro" id="IPR025714">
    <property type="entry name" value="Methyltranfer_dom"/>
</dbReference>